<keyword evidence="2 4" id="KW-0560">Oxidoreductase</keyword>
<evidence type="ECO:0000256" key="2">
    <source>
        <dbReference type="ARBA" id="ARBA00023002"/>
    </source>
</evidence>
<dbReference type="EC" id="1.-.-.-" evidence="4"/>
<dbReference type="CDD" id="cd05233">
    <property type="entry name" value="SDR_c"/>
    <property type="match status" value="1"/>
</dbReference>
<gene>
    <name evidence="4" type="ORF">QCQ61_10510</name>
</gene>
<sequence length="237" mass="25660">MKIQNKTAIVTGASSGLGAAISKALIQEGVTVFGIARNSDTLQKLQNNIGSKFVPVTLDITDNTAVKKWVATTFSEEKSPDILVNNAGSGSFGKIDEMPSEEWYKMINTNLNGMYCITSEIVKLMKAQKESSHIVNIGSILGITTRAEGAAYSATKYGISGFSEALFKELRGDNIKVTCLNPGSINTRFFKSSGIQSHENMLQAEDIASTILHILETPNNMLISEMTVRPLNPKPPE</sequence>
<evidence type="ECO:0000313" key="4">
    <source>
        <dbReference type="EMBL" id="WGF91639.1"/>
    </source>
</evidence>
<dbReference type="PRINTS" id="PR00081">
    <property type="entry name" value="GDHRDH"/>
</dbReference>
<dbReference type="InterPro" id="IPR002347">
    <property type="entry name" value="SDR_fam"/>
</dbReference>
<reference evidence="4 5" key="1">
    <citation type="submission" date="2023-04" db="EMBL/GenBank/DDBJ databases">
        <title>Taxonomic identification of the Arctic strain Aequorivita sp. nov. and transcriptomic analysis in response to temperature stress.</title>
        <authorList>
            <person name="Liu W."/>
            <person name="Cong B."/>
            <person name="Lin J."/>
        </authorList>
    </citation>
    <scope>NUCLEOTIDE SEQUENCE [LARGE SCALE GENOMIC DNA]</scope>
    <source>
        <strain evidence="4 5">Ant34-E75</strain>
    </source>
</reference>
<comment type="similarity">
    <text evidence="1 3">Belongs to the short-chain dehydrogenases/reductases (SDR) family.</text>
</comment>
<dbReference type="SUPFAM" id="SSF51735">
    <property type="entry name" value="NAD(P)-binding Rossmann-fold domains"/>
    <property type="match status" value="1"/>
</dbReference>
<dbReference type="Gene3D" id="3.40.50.720">
    <property type="entry name" value="NAD(P)-binding Rossmann-like Domain"/>
    <property type="match status" value="1"/>
</dbReference>
<name>A0ABY8KQ94_9FLAO</name>
<evidence type="ECO:0000256" key="1">
    <source>
        <dbReference type="ARBA" id="ARBA00006484"/>
    </source>
</evidence>
<proteinExistence type="inferred from homology"/>
<dbReference type="PRINTS" id="PR00080">
    <property type="entry name" value="SDRFAMILY"/>
</dbReference>
<organism evidence="4 5">
    <name type="scientific">Aequorivita marisscotiae</name>
    <dbReference type="NCBI Taxonomy" id="3040348"/>
    <lineage>
        <taxon>Bacteria</taxon>
        <taxon>Pseudomonadati</taxon>
        <taxon>Bacteroidota</taxon>
        <taxon>Flavobacteriia</taxon>
        <taxon>Flavobacteriales</taxon>
        <taxon>Flavobacteriaceae</taxon>
        <taxon>Aequorivita</taxon>
    </lineage>
</organism>
<dbReference type="Proteomes" id="UP001238523">
    <property type="component" value="Chromosome"/>
</dbReference>
<accession>A0ABY8KQ94</accession>
<evidence type="ECO:0000256" key="3">
    <source>
        <dbReference type="RuleBase" id="RU000363"/>
    </source>
</evidence>
<dbReference type="RefSeq" id="WP_279447607.1">
    <property type="nucleotide sequence ID" value="NZ_CP122379.1"/>
</dbReference>
<dbReference type="Pfam" id="PF00106">
    <property type="entry name" value="adh_short"/>
    <property type="match status" value="1"/>
</dbReference>
<dbReference type="GO" id="GO:0016491">
    <property type="term" value="F:oxidoreductase activity"/>
    <property type="evidence" value="ECO:0007669"/>
    <property type="project" value="UniProtKB-KW"/>
</dbReference>
<dbReference type="PANTHER" id="PTHR43115:SF4">
    <property type="entry name" value="DEHYDROGENASE_REDUCTASE SDR FAMILY MEMBER 11"/>
    <property type="match status" value="1"/>
</dbReference>
<keyword evidence="5" id="KW-1185">Reference proteome</keyword>
<dbReference type="PANTHER" id="PTHR43115">
    <property type="entry name" value="DEHYDROGENASE/REDUCTASE SDR FAMILY MEMBER 11"/>
    <property type="match status" value="1"/>
</dbReference>
<dbReference type="InterPro" id="IPR036291">
    <property type="entry name" value="NAD(P)-bd_dom_sf"/>
</dbReference>
<protein>
    <submittedName>
        <fullName evidence="4">SDR family oxidoreductase</fullName>
        <ecNumber evidence="4">1.-.-.-</ecNumber>
    </submittedName>
</protein>
<evidence type="ECO:0000313" key="5">
    <source>
        <dbReference type="Proteomes" id="UP001238523"/>
    </source>
</evidence>
<dbReference type="EMBL" id="CP122379">
    <property type="protein sequence ID" value="WGF91639.1"/>
    <property type="molecule type" value="Genomic_DNA"/>
</dbReference>